<protein>
    <submittedName>
        <fullName evidence="2">U3 snoRNP protein</fullName>
    </submittedName>
</protein>
<gene>
    <name evidence="2" type="primary">UTP20_4</name>
    <name evidence="2" type="ORF">LTR16_008204</name>
</gene>
<dbReference type="Proteomes" id="UP001357485">
    <property type="component" value="Unassembled WGS sequence"/>
</dbReference>
<dbReference type="InterPro" id="IPR011430">
    <property type="entry name" value="UTP20_N"/>
</dbReference>
<name>A0ABR0M3Q9_9PEZI</name>
<proteinExistence type="predicted"/>
<dbReference type="PANTHER" id="PTHR17695">
    <property type="entry name" value="SMALL SUBUNIT PROCESSOME COMPONENT 20 HOMOLOG"/>
    <property type="match status" value="1"/>
</dbReference>
<dbReference type="PANTHER" id="PTHR17695:SF11">
    <property type="entry name" value="SMALL SUBUNIT PROCESSOME COMPONENT 20 HOMOLOG"/>
    <property type="match status" value="1"/>
</dbReference>
<organism evidence="2 3">
    <name type="scientific">Cryomyces antarcticus</name>
    <dbReference type="NCBI Taxonomy" id="329879"/>
    <lineage>
        <taxon>Eukaryota</taxon>
        <taxon>Fungi</taxon>
        <taxon>Dikarya</taxon>
        <taxon>Ascomycota</taxon>
        <taxon>Pezizomycotina</taxon>
        <taxon>Dothideomycetes</taxon>
        <taxon>Dothideomycetes incertae sedis</taxon>
        <taxon>Cryomyces</taxon>
    </lineage>
</organism>
<accession>A0ABR0M3Q9</accession>
<evidence type="ECO:0000313" key="2">
    <source>
        <dbReference type="EMBL" id="KAK5278856.1"/>
    </source>
</evidence>
<dbReference type="EMBL" id="JAVRRA010001903">
    <property type="protein sequence ID" value="KAK5278856.1"/>
    <property type="molecule type" value="Genomic_DNA"/>
</dbReference>
<sequence>TVGVQSESTHWSRKDQKAMLAIFAQFTNPRVLYKAVEVYDALLSLLANGDVEIQKSALKAILTWRSPGILNYEEHLVNILDDARFREEVSVFLNVGQDDSVMQQEHHDELIPVLLRLLYGRVISRAGSASGKRGQESRRKAVFVALARFGQSALGQYLDIALGPLANVSLLHEGTINGAVLSETHMAPRKQYGTLNMLQDMLETLGVQLAPFAQRLTDSVLYCLINASRD</sequence>
<comment type="caution">
    <text evidence="2">The sequence shown here is derived from an EMBL/GenBank/DDBJ whole genome shotgun (WGS) entry which is preliminary data.</text>
</comment>
<keyword evidence="3" id="KW-1185">Reference proteome</keyword>
<dbReference type="InterPro" id="IPR016024">
    <property type="entry name" value="ARM-type_fold"/>
</dbReference>
<feature type="domain" description="U3 small nucleolar RNA-associated protein 20 N-terminal" evidence="1">
    <location>
        <begin position="10"/>
        <end position="229"/>
    </location>
</feature>
<evidence type="ECO:0000259" key="1">
    <source>
        <dbReference type="Pfam" id="PF07539"/>
    </source>
</evidence>
<feature type="non-terminal residue" evidence="2">
    <location>
        <position position="230"/>
    </location>
</feature>
<feature type="non-terminal residue" evidence="2">
    <location>
        <position position="1"/>
    </location>
</feature>
<reference evidence="2 3" key="1">
    <citation type="submission" date="2023-08" db="EMBL/GenBank/DDBJ databases">
        <title>Black Yeasts Isolated from many extreme environments.</title>
        <authorList>
            <person name="Coleine C."/>
            <person name="Stajich J.E."/>
            <person name="Selbmann L."/>
        </authorList>
    </citation>
    <scope>NUCLEOTIDE SEQUENCE [LARGE SCALE GENOMIC DNA]</scope>
    <source>
        <strain evidence="2 3">CCFEE 536</strain>
    </source>
</reference>
<dbReference type="InterPro" id="IPR052575">
    <property type="entry name" value="SSU_processome_comp_20"/>
</dbReference>
<evidence type="ECO:0000313" key="3">
    <source>
        <dbReference type="Proteomes" id="UP001357485"/>
    </source>
</evidence>
<dbReference type="SUPFAM" id="SSF48371">
    <property type="entry name" value="ARM repeat"/>
    <property type="match status" value="1"/>
</dbReference>
<dbReference type="Pfam" id="PF07539">
    <property type="entry name" value="UTP20_N"/>
    <property type="match status" value="1"/>
</dbReference>